<name>A0A1U7J469_9CYAN</name>
<dbReference type="Proteomes" id="UP000185557">
    <property type="component" value="Unassembled WGS sequence"/>
</dbReference>
<proteinExistence type="predicted"/>
<sequence>MQPVWPNVPLSRWSKRLFKSLALFITSVFLVTGLSVPGYGAAQPPALTPNAAAEAGLDMLIAQEPNTSGNATLYFETATFTVSVFPRSSQTLRMNVYNRETRQSEQLNASVTRRDGIISSDWISYDSFGSRAGRSVVYRASGNLRNNQARLEIVEVSTSAILLSQNSTSVRDFFLPGANPNPNPNPNPGQGDLLNRTIVGFDTQNHAVRVFNDSGVTKMNVYNRVTGQALVNGLTATAEATEAAPYRCWVNYFGGQSFGGAAARYFIRVSGDGQARLDVIAPNNGVLLSEPRINSAPLITNIPQADRPACFGGGGTVPDGAGLAPFVAAVFGGDNELQQVRQVLPSGSSQGVGGLTCVINPRLENAPQGQFINAAECTDRNDAGAVVSFLRGRGLNSRLVYRNFRYR</sequence>
<organism evidence="1 2">
    <name type="scientific">Phormidium tenue NIES-30</name>
    <dbReference type="NCBI Taxonomy" id="549789"/>
    <lineage>
        <taxon>Bacteria</taxon>
        <taxon>Bacillati</taxon>
        <taxon>Cyanobacteriota</taxon>
        <taxon>Cyanophyceae</taxon>
        <taxon>Oscillatoriophycideae</taxon>
        <taxon>Oscillatoriales</taxon>
        <taxon>Oscillatoriaceae</taxon>
        <taxon>Phormidium</taxon>
    </lineage>
</organism>
<comment type="caution">
    <text evidence="1">The sequence shown here is derived from an EMBL/GenBank/DDBJ whole genome shotgun (WGS) entry which is preliminary data.</text>
</comment>
<keyword evidence="2" id="KW-1185">Reference proteome</keyword>
<evidence type="ECO:0000313" key="2">
    <source>
        <dbReference type="Proteomes" id="UP000185557"/>
    </source>
</evidence>
<dbReference type="RefSeq" id="WP_073609108.1">
    <property type="nucleotide sequence ID" value="NZ_MRCG01000010.1"/>
</dbReference>
<gene>
    <name evidence="1" type="ORF">NIES30_14380</name>
</gene>
<reference evidence="1 2" key="1">
    <citation type="submission" date="2016-11" db="EMBL/GenBank/DDBJ databases">
        <title>Draft Genome Sequences of Nine Cyanobacterial Strains from Diverse Habitats.</title>
        <authorList>
            <person name="Zhu T."/>
            <person name="Hou S."/>
            <person name="Lu X."/>
            <person name="Hess W.R."/>
        </authorList>
    </citation>
    <scope>NUCLEOTIDE SEQUENCE [LARGE SCALE GENOMIC DNA]</scope>
    <source>
        <strain evidence="1 2">NIES-30</strain>
    </source>
</reference>
<dbReference type="OrthoDB" id="6197780at2"/>
<accession>A0A1U7J469</accession>
<dbReference type="AlphaFoldDB" id="A0A1U7J469"/>
<protein>
    <submittedName>
        <fullName evidence="1">Uncharacterized protein</fullName>
    </submittedName>
</protein>
<dbReference type="EMBL" id="MRCG01000010">
    <property type="protein sequence ID" value="OKH47160.1"/>
    <property type="molecule type" value="Genomic_DNA"/>
</dbReference>
<evidence type="ECO:0000313" key="1">
    <source>
        <dbReference type="EMBL" id="OKH47160.1"/>
    </source>
</evidence>